<accession>A0AAV4N3U1</accession>
<dbReference type="Proteomes" id="UP001054945">
    <property type="component" value="Unassembled WGS sequence"/>
</dbReference>
<proteinExistence type="predicted"/>
<keyword evidence="2" id="KW-1185">Reference proteome</keyword>
<gene>
    <name evidence="1" type="ORF">CEXT_741551</name>
</gene>
<protein>
    <submittedName>
        <fullName evidence="1">Uncharacterized protein</fullName>
    </submittedName>
</protein>
<sequence length="128" mass="14433">MICVIALKAISSQKRLYINHADLFDFGRRETKGTHFPPKRIFVESEGSFINHCQFLGPILPHSKGRGTLVSGLMLMAIPPDDGLTSGSSRLFNGVPLPLWNFGLESFMKDGYYCYRWNSVKSSELTFQ</sequence>
<dbReference type="AlphaFoldDB" id="A0AAV4N3U1"/>
<evidence type="ECO:0000313" key="2">
    <source>
        <dbReference type="Proteomes" id="UP001054945"/>
    </source>
</evidence>
<dbReference type="EMBL" id="BPLR01020502">
    <property type="protein sequence ID" value="GIX79492.1"/>
    <property type="molecule type" value="Genomic_DNA"/>
</dbReference>
<evidence type="ECO:0000313" key="1">
    <source>
        <dbReference type="EMBL" id="GIX79492.1"/>
    </source>
</evidence>
<organism evidence="1 2">
    <name type="scientific">Caerostris extrusa</name>
    <name type="common">Bark spider</name>
    <name type="synonym">Caerostris bankana</name>
    <dbReference type="NCBI Taxonomy" id="172846"/>
    <lineage>
        <taxon>Eukaryota</taxon>
        <taxon>Metazoa</taxon>
        <taxon>Ecdysozoa</taxon>
        <taxon>Arthropoda</taxon>
        <taxon>Chelicerata</taxon>
        <taxon>Arachnida</taxon>
        <taxon>Araneae</taxon>
        <taxon>Araneomorphae</taxon>
        <taxon>Entelegynae</taxon>
        <taxon>Araneoidea</taxon>
        <taxon>Araneidae</taxon>
        <taxon>Caerostris</taxon>
    </lineage>
</organism>
<reference evidence="1 2" key="1">
    <citation type="submission" date="2021-06" db="EMBL/GenBank/DDBJ databases">
        <title>Caerostris extrusa draft genome.</title>
        <authorList>
            <person name="Kono N."/>
            <person name="Arakawa K."/>
        </authorList>
    </citation>
    <scope>NUCLEOTIDE SEQUENCE [LARGE SCALE GENOMIC DNA]</scope>
</reference>
<comment type="caution">
    <text evidence="1">The sequence shown here is derived from an EMBL/GenBank/DDBJ whole genome shotgun (WGS) entry which is preliminary data.</text>
</comment>
<name>A0AAV4N3U1_CAEEX</name>